<accession>A0A3G9G4M1</accession>
<reference evidence="2" key="2">
    <citation type="journal article" date="2017" name="Plant Physiol. Biochem.">
        <title>Differential oxidative and antioxidative response of duckweed Lemna minor toward plant growth promoting/inhibiting bacteria.</title>
        <authorList>
            <person name="Ishizawa H."/>
            <person name="Kuroda M."/>
            <person name="Morikawa M."/>
            <person name="Ike M."/>
        </authorList>
    </citation>
    <scope>NUCLEOTIDE SEQUENCE [LARGE SCALE GENOMIC DNA]</scope>
    <source>
        <strain evidence="2">M6</strain>
    </source>
</reference>
<dbReference type="OrthoDB" id="7173342at2"/>
<evidence type="ECO:0000313" key="2">
    <source>
        <dbReference type="Proteomes" id="UP000278756"/>
    </source>
</evidence>
<organism evidence="1 2">
    <name type="scientific">Asticcacaulis excentricus</name>
    <dbReference type="NCBI Taxonomy" id="78587"/>
    <lineage>
        <taxon>Bacteria</taxon>
        <taxon>Pseudomonadati</taxon>
        <taxon>Pseudomonadota</taxon>
        <taxon>Alphaproteobacteria</taxon>
        <taxon>Caulobacterales</taxon>
        <taxon>Caulobacteraceae</taxon>
        <taxon>Asticcacaulis</taxon>
    </lineage>
</organism>
<proteinExistence type="predicted"/>
<dbReference type="Proteomes" id="UP000278756">
    <property type="component" value="Chromosome 2"/>
</dbReference>
<evidence type="ECO:0000313" key="1">
    <source>
        <dbReference type="EMBL" id="BBF81707.1"/>
    </source>
</evidence>
<sequence>MTPFRSPADTWDSLWPTVGEAGLVNAHVPARFEVRFDGQLWQVLKDREPVAHHSERSEAIRGVRQAMQRLFAAGKSAQWRLIAAND</sequence>
<gene>
    <name evidence="1" type="ORF">EM6_2309</name>
</gene>
<protein>
    <submittedName>
        <fullName evidence="1">Uncharacterized protein</fullName>
    </submittedName>
</protein>
<dbReference type="AlphaFoldDB" id="A0A3G9G4M1"/>
<reference evidence="2" key="1">
    <citation type="journal article" date="2017" name="Biotechnol. Biofuels">
        <title>Evaluation of environmental bacterial communities as a factor affecting the growth of duckweed Lemna minor.</title>
        <authorList>
            <person name="Ishizawa H."/>
            <person name="Kuroda M."/>
            <person name="Morikawa M."/>
            <person name="Ike M."/>
        </authorList>
    </citation>
    <scope>NUCLEOTIDE SEQUENCE [LARGE SCALE GENOMIC DNA]</scope>
    <source>
        <strain evidence="2">M6</strain>
    </source>
</reference>
<dbReference type="EMBL" id="AP018828">
    <property type="protein sequence ID" value="BBF81707.1"/>
    <property type="molecule type" value="Genomic_DNA"/>
</dbReference>
<dbReference type="RefSeq" id="WP_126423214.1">
    <property type="nucleotide sequence ID" value="NZ_AP018828.1"/>
</dbReference>
<name>A0A3G9G4M1_9CAUL</name>